<keyword evidence="6 8" id="KW-1133">Transmembrane helix</keyword>
<keyword evidence="3" id="KW-0328">Glycosyltransferase</keyword>
<evidence type="ECO:0000313" key="10">
    <source>
        <dbReference type="Proteomes" id="UP001302329"/>
    </source>
</evidence>
<dbReference type="RefSeq" id="WP_323355362.1">
    <property type="nucleotide sequence ID" value="NZ_JAYGHY010000003.1"/>
</dbReference>
<comment type="subcellular location">
    <subcellularLocation>
        <location evidence="1">Cell membrane</location>
        <topology evidence="1">Multi-pass membrane protein</topology>
    </subcellularLocation>
</comment>
<dbReference type="Proteomes" id="UP001302329">
    <property type="component" value="Unassembled WGS sequence"/>
</dbReference>
<evidence type="ECO:0000256" key="1">
    <source>
        <dbReference type="ARBA" id="ARBA00004651"/>
    </source>
</evidence>
<dbReference type="PANTHER" id="PTHR33908">
    <property type="entry name" value="MANNOSYLTRANSFERASE YKCB-RELATED"/>
    <property type="match status" value="1"/>
</dbReference>
<feature type="transmembrane region" description="Helical" evidence="8">
    <location>
        <begin position="335"/>
        <end position="353"/>
    </location>
</feature>
<evidence type="ECO:0000256" key="7">
    <source>
        <dbReference type="ARBA" id="ARBA00023136"/>
    </source>
</evidence>
<keyword evidence="5 8" id="KW-0812">Transmembrane</keyword>
<evidence type="ECO:0000256" key="2">
    <source>
        <dbReference type="ARBA" id="ARBA00022475"/>
    </source>
</evidence>
<evidence type="ECO:0000256" key="3">
    <source>
        <dbReference type="ARBA" id="ARBA00022676"/>
    </source>
</evidence>
<dbReference type="PANTHER" id="PTHR33908:SF11">
    <property type="entry name" value="MEMBRANE PROTEIN"/>
    <property type="match status" value="1"/>
</dbReference>
<feature type="transmembrane region" description="Helical" evidence="8">
    <location>
        <begin position="170"/>
        <end position="199"/>
    </location>
</feature>
<accession>A0ABU5SRT5</accession>
<evidence type="ECO:0000256" key="6">
    <source>
        <dbReference type="ARBA" id="ARBA00022989"/>
    </source>
</evidence>
<comment type="caution">
    <text evidence="9">The sequence shown here is derived from an EMBL/GenBank/DDBJ whole genome shotgun (WGS) entry which is preliminary data.</text>
</comment>
<name>A0ABU5SRT5_9CYAN</name>
<protein>
    <recommendedName>
        <fullName evidence="11">Glycosyltransferase RgtA/B/C/D-like domain-containing protein</fullName>
    </recommendedName>
</protein>
<reference evidence="9 10" key="1">
    <citation type="submission" date="2023-12" db="EMBL/GenBank/DDBJ databases">
        <title>Baltic Sea Cyanobacteria.</title>
        <authorList>
            <person name="Delbaje E."/>
            <person name="Fewer D.P."/>
            <person name="Shishido T.K."/>
        </authorList>
    </citation>
    <scope>NUCLEOTIDE SEQUENCE [LARGE SCALE GENOMIC DNA]</scope>
    <source>
        <strain evidence="9 10">UHCC 0281</strain>
    </source>
</reference>
<organism evidence="9 10">
    <name type="scientific">Cyanobium gracile UHCC 0281</name>
    <dbReference type="NCBI Taxonomy" id="3110309"/>
    <lineage>
        <taxon>Bacteria</taxon>
        <taxon>Bacillati</taxon>
        <taxon>Cyanobacteriota</taxon>
        <taxon>Cyanophyceae</taxon>
        <taxon>Synechococcales</taxon>
        <taxon>Prochlorococcaceae</taxon>
        <taxon>Cyanobium</taxon>
    </lineage>
</organism>
<gene>
    <name evidence="9" type="ORF">VB739_01435</name>
</gene>
<evidence type="ECO:0000256" key="8">
    <source>
        <dbReference type="SAM" id="Phobius"/>
    </source>
</evidence>
<proteinExistence type="predicted"/>
<feature type="transmembrane region" description="Helical" evidence="8">
    <location>
        <begin position="84"/>
        <end position="102"/>
    </location>
</feature>
<feature type="transmembrane region" description="Helical" evidence="8">
    <location>
        <begin position="211"/>
        <end position="229"/>
    </location>
</feature>
<feature type="transmembrane region" description="Helical" evidence="8">
    <location>
        <begin position="309"/>
        <end position="328"/>
    </location>
</feature>
<dbReference type="InterPro" id="IPR050297">
    <property type="entry name" value="LipidA_mod_glycosyltrf_83"/>
</dbReference>
<feature type="transmembrane region" description="Helical" evidence="8">
    <location>
        <begin position="359"/>
        <end position="377"/>
    </location>
</feature>
<evidence type="ECO:0000256" key="4">
    <source>
        <dbReference type="ARBA" id="ARBA00022679"/>
    </source>
</evidence>
<evidence type="ECO:0000313" key="9">
    <source>
        <dbReference type="EMBL" id="MEA5441211.1"/>
    </source>
</evidence>
<evidence type="ECO:0008006" key="11">
    <source>
        <dbReference type="Google" id="ProtNLM"/>
    </source>
</evidence>
<evidence type="ECO:0000256" key="5">
    <source>
        <dbReference type="ARBA" id="ARBA00022692"/>
    </source>
</evidence>
<feature type="transmembrane region" description="Helical" evidence="8">
    <location>
        <begin position="109"/>
        <end position="126"/>
    </location>
</feature>
<feature type="transmembrane region" description="Helical" evidence="8">
    <location>
        <begin position="272"/>
        <end position="289"/>
    </location>
</feature>
<keyword evidence="4" id="KW-0808">Transferase</keyword>
<dbReference type="EMBL" id="JAYGHY010000003">
    <property type="protein sequence ID" value="MEA5441211.1"/>
    <property type="molecule type" value="Genomic_DNA"/>
</dbReference>
<keyword evidence="10" id="KW-1185">Reference proteome</keyword>
<keyword evidence="7 8" id="KW-0472">Membrane</keyword>
<sequence>MTHPRIQLAISALLILFFVVAAGRGLGDNYSYWSDELWSVSASRADWGVMLRDWLIPDTHPPLYQILLKLWIGLTGSGEMATRGLSLLMAGLALVAMALFTSRRGASRRLVSVAFLGTSPAFLFFAQESRSYATSLALSAVMLGAALELRQRGLHGRNDSPLARWSDQALRALFGGACLLLSLTHYFSLLFVLVVLAVGCAEGLILRRRREVIPLLLAVLAWPAAHLLTSSFSNKLQRLDWIQVPPISGTLTEFAGGTLPLLTPDRAGSERLLLIAMGLATALVFAITAGPQRRDQVASDLPSLALGEVRFLLLAIGVFVGIMLPIDLIKPLSQARYYIVLLPALAYLCGNGWELSRRFAPVPRLALAGLLAVWFMLQWQLGQRELSQKQAPLQNYKLMATFVSRSGICDQGCWSDGWLLNALSPLYFEPGRLQQAPREALAFAKPLEQPFLGFHRAVDQLPDLRAANPTMTCWEAPAVWKGTSFVLLPRTSTAQPARHGLRPCPP</sequence>
<keyword evidence="2" id="KW-1003">Cell membrane</keyword>